<proteinExistence type="predicted"/>
<feature type="compositionally biased region" description="Polar residues" evidence="1">
    <location>
        <begin position="1"/>
        <end position="11"/>
    </location>
</feature>
<organism evidence="2 3">
    <name type="scientific">Vitis vinifera</name>
    <name type="common">Grape</name>
    <dbReference type="NCBI Taxonomy" id="29760"/>
    <lineage>
        <taxon>Eukaryota</taxon>
        <taxon>Viridiplantae</taxon>
        <taxon>Streptophyta</taxon>
        <taxon>Embryophyta</taxon>
        <taxon>Tracheophyta</taxon>
        <taxon>Spermatophyta</taxon>
        <taxon>Magnoliopsida</taxon>
        <taxon>eudicotyledons</taxon>
        <taxon>Gunneridae</taxon>
        <taxon>Pentapetalae</taxon>
        <taxon>rosids</taxon>
        <taxon>Vitales</taxon>
        <taxon>Vitaceae</taxon>
        <taxon>Viteae</taxon>
        <taxon>Vitis</taxon>
    </lineage>
</organism>
<gene>
    <name evidence="2" type="ORF">CK203_017763</name>
</gene>
<feature type="region of interest" description="Disordered" evidence="1">
    <location>
        <begin position="1"/>
        <end position="21"/>
    </location>
</feature>
<sequence length="486" mass="52728">MATKKTVSSARASGVREKATDKLDVKEFRERFCIPNDVVIELLNGRVLVPTEKQKKKPSSSRRNNSTRGSGSLCRRCSRSSSISPRFRSVFIHPNIVPGADGMQHHKHAIQPRPHAAGSGDGTRGGPGCMGGFLEHPARPFSPNYSLVVPGRSGIEGPPRGLGGKGVFGCLSKLFEIDAKERQCKTLLTAQNLMAVVREPQDYVINILPRKMPKEVVPGEHYTVKDLSIYQEAKEADVEKTPSASGGSREEKKRRHYPGGSGQKRGADSPPKKTSGRKRRSCCFHNHPGNLNSDVEAAEAVCATPMEEAGAESQSQPSDDPDRLALVPAKGPPLKRPRSGGEVEMTTEVPAAPVIILNEDAPGKTHPAENVETPRPEQKSPSVASSGGGGNLLMTQLAPPLALLATRTGEWSPRYGSTTRSFTDLLRTTDYMKTFASRRQDIENQLRLRLEEVEASLSTSRKDNEALRVDLAVAKSREESTVDPPA</sequence>
<evidence type="ECO:0000313" key="3">
    <source>
        <dbReference type="Proteomes" id="UP000288805"/>
    </source>
</evidence>
<name>A0A438JGV7_VITVI</name>
<accession>A0A438JGV7</accession>
<feature type="region of interest" description="Disordered" evidence="1">
    <location>
        <begin position="359"/>
        <end position="391"/>
    </location>
</feature>
<comment type="caution">
    <text evidence="2">The sequence shown here is derived from an EMBL/GenBank/DDBJ whole genome shotgun (WGS) entry which is preliminary data.</text>
</comment>
<protein>
    <submittedName>
        <fullName evidence="2">Uncharacterized protein</fullName>
    </submittedName>
</protein>
<evidence type="ECO:0000313" key="2">
    <source>
        <dbReference type="EMBL" id="RVX08184.1"/>
    </source>
</evidence>
<feature type="compositionally biased region" description="Basic and acidic residues" evidence="1">
    <location>
        <begin position="361"/>
        <end position="378"/>
    </location>
</feature>
<feature type="region of interest" description="Disordered" evidence="1">
    <location>
        <begin position="306"/>
        <end position="344"/>
    </location>
</feature>
<feature type="region of interest" description="Disordered" evidence="1">
    <location>
        <begin position="51"/>
        <end position="78"/>
    </location>
</feature>
<reference evidence="2 3" key="1">
    <citation type="journal article" date="2018" name="PLoS Genet.">
        <title>Population sequencing reveals clonal diversity and ancestral inbreeding in the grapevine cultivar Chardonnay.</title>
        <authorList>
            <person name="Roach M.J."/>
            <person name="Johnson D.L."/>
            <person name="Bohlmann J."/>
            <person name="van Vuuren H.J."/>
            <person name="Jones S.J."/>
            <person name="Pretorius I.S."/>
            <person name="Schmidt S.A."/>
            <person name="Borneman A.R."/>
        </authorList>
    </citation>
    <scope>NUCLEOTIDE SEQUENCE [LARGE SCALE GENOMIC DNA]</scope>
    <source>
        <strain evidence="3">cv. Chardonnay</strain>
        <tissue evidence="2">Leaf</tissue>
    </source>
</reference>
<evidence type="ECO:0000256" key="1">
    <source>
        <dbReference type="SAM" id="MobiDB-lite"/>
    </source>
</evidence>
<dbReference type="Proteomes" id="UP000288805">
    <property type="component" value="Unassembled WGS sequence"/>
</dbReference>
<feature type="compositionally biased region" description="Low complexity" evidence="1">
    <location>
        <begin position="61"/>
        <end position="78"/>
    </location>
</feature>
<dbReference type="AlphaFoldDB" id="A0A438JGV7"/>
<dbReference type="EMBL" id="QGNW01000042">
    <property type="protein sequence ID" value="RVX08184.1"/>
    <property type="molecule type" value="Genomic_DNA"/>
</dbReference>
<feature type="region of interest" description="Disordered" evidence="1">
    <location>
        <begin position="234"/>
        <end position="290"/>
    </location>
</feature>